<dbReference type="InterPro" id="IPR020904">
    <property type="entry name" value="Sc_DH/Rdtase_CS"/>
</dbReference>
<gene>
    <name evidence="5" type="ORF">DN051_01695</name>
</gene>
<evidence type="ECO:0000313" key="5">
    <source>
        <dbReference type="EMBL" id="AWW35532.1"/>
    </source>
</evidence>
<keyword evidence="3" id="KW-0520">NAD</keyword>
<evidence type="ECO:0000256" key="3">
    <source>
        <dbReference type="ARBA" id="ARBA00023027"/>
    </source>
</evidence>
<name>A0A2Z4IRD6_9ACTN</name>
<evidence type="ECO:0000313" key="6">
    <source>
        <dbReference type="Proteomes" id="UP000249616"/>
    </source>
</evidence>
<organism evidence="5 6">
    <name type="scientific">Streptomyces cadmiisoli</name>
    <dbReference type="NCBI Taxonomy" id="2184053"/>
    <lineage>
        <taxon>Bacteria</taxon>
        <taxon>Bacillati</taxon>
        <taxon>Actinomycetota</taxon>
        <taxon>Actinomycetes</taxon>
        <taxon>Kitasatosporales</taxon>
        <taxon>Streptomycetaceae</taxon>
        <taxon>Streptomyces</taxon>
        <taxon>Streptomyces aurantiacus group</taxon>
    </lineage>
</organism>
<dbReference type="Proteomes" id="UP000249616">
    <property type="component" value="Chromosome"/>
</dbReference>
<dbReference type="RefSeq" id="WP_112437705.1">
    <property type="nucleotide sequence ID" value="NZ_CBDRHE010000009.1"/>
</dbReference>
<comment type="similarity">
    <text evidence="1">Belongs to the short-chain dehydrogenases/reductases (SDR) family.</text>
</comment>
<dbReference type="SMART" id="SM00822">
    <property type="entry name" value="PKS_KR"/>
    <property type="match status" value="1"/>
</dbReference>
<keyword evidence="2" id="KW-0560">Oxidoreductase</keyword>
<keyword evidence="6" id="KW-1185">Reference proteome</keyword>
<feature type="domain" description="Ketoreductase" evidence="4">
    <location>
        <begin position="15"/>
        <end position="187"/>
    </location>
</feature>
<dbReference type="SUPFAM" id="SSF51735">
    <property type="entry name" value="NAD(P)-binding Rossmann-fold domains"/>
    <property type="match status" value="1"/>
</dbReference>
<dbReference type="EMBL" id="CP030073">
    <property type="protein sequence ID" value="AWW35532.1"/>
    <property type="molecule type" value="Genomic_DNA"/>
</dbReference>
<proteinExistence type="inferred from homology"/>
<dbReference type="Gene3D" id="3.40.50.720">
    <property type="entry name" value="NAD(P)-binding Rossmann-like Domain"/>
    <property type="match status" value="1"/>
</dbReference>
<dbReference type="InterPro" id="IPR036291">
    <property type="entry name" value="NAD(P)-bd_dom_sf"/>
</dbReference>
<sequence length="276" mass="28622">MNFVDTGTAARFEGRVAVVTGGGSGIGEATVRRLAAEGAHVVIVDSNAPAGNRVADAVNDGKVPGTAEAVELDITDWPAVQAAASDISTRHDRLDVLVNCAGIGAFGTVAEVAFDDWKRTLDVTLNGVFHCSRAFVPEMVRRGGGAIVNIGSTAGLRGDYGLPAYNAAKGAVVNLSRSMAIDHIRDGIRVNCVCPGIVETPQSEKLRRIDGYWDAIIEQYPTRRALEPGEVAAVVLFLASDDASGMVGATVLVDGGLSSWTGQPERPPAPAALTGS</sequence>
<evidence type="ECO:0000256" key="1">
    <source>
        <dbReference type="ARBA" id="ARBA00006484"/>
    </source>
</evidence>
<dbReference type="PROSITE" id="PS00061">
    <property type="entry name" value="ADH_SHORT"/>
    <property type="match status" value="1"/>
</dbReference>
<dbReference type="KEGG" id="scad:DN051_01695"/>
<protein>
    <submittedName>
        <fullName evidence="5">3-oxoacyl-ACP reductase</fullName>
    </submittedName>
</protein>
<reference evidence="5 6" key="1">
    <citation type="journal article" date="2019" name="Int. J. Syst. Evol. Microbiol.">
        <title>Streptomyces cadmiisoli sp. nov., a novel actinomycete isolated from cadmium-contaminated soil.</title>
        <authorList>
            <person name="Li K."/>
            <person name="Tang X."/>
            <person name="Zhao J."/>
            <person name="Guo Y."/>
            <person name="Tang Y."/>
            <person name="Gao J."/>
        </authorList>
    </citation>
    <scope>NUCLEOTIDE SEQUENCE [LARGE SCALE GENOMIC DNA]</scope>
    <source>
        <strain evidence="5 6">ZFG47</strain>
    </source>
</reference>
<dbReference type="PANTHER" id="PTHR24321:SF8">
    <property type="entry name" value="ESTRADIOL 17-BETA-DEHYDROGENASE 8-RELATED"/>
    <property type="match status" value="1"/>
</dbReference>
<evidence type="ECO:0000259" key="4">
    <source>
        <dbReference type="SMART" id="SM00822"/>
    </source>
</evidence>
<dbReference type="InterPro" id="IPR057326">
    <property type="entry name" value="KR_dom"/>
</dbReference>
<accession>A0A2Z4IRD6</accession>
<evidence type="ECO:0000256" key="2">
    <source>
        <dbReference type="ARBA" id="ARBA00023002"/>
    </source>
</evidence>
<dbReference type="PRINTS" id="PR00080">
    <property type="entry name" value="SDRFAMILY"/>
</dbReference>
<dbReference type="PANTHER" id="PTHR24321">
    <property type="entry name" value="DEHYDROGENASES, SHORT CHAIN"/>
    <property type="match status" value="1"/>
</dbReference>
<dbReference type="FunFam" id="3.40.50.720:FF:000084">
    <property type="entry name" value="Short-chain dehydrogenase reductase"/>
    <property type="match status" value="1"/>
</dbReference>
<dbReference type="AlphaFoldDB" id="A0A2Z4IRD6"/>
<dbReference type="GO" id="GO:0016491">
    <property type="term" value="F:oxidoreductase activity"/>
    <property type="evidence" value="ECO:0007669"/>
    <property type="project" value="UniProtKB-KW"/>
</dbReference>
<dbReference type="CDD" id="cd05233">
    <property type="entry name" value="SDR_c"/>
    <property type="match status" value="1"/>
</dbReference>
<dbReference type="PRINTS" id="PR00081">
    <property type="entry name" value="GDHRDH"/>
</dbReference>
<dbReference type="InterPro" id="IPR002347">
    <property type="entry name" value="SDR_fam"/>
</dbReference>
<dbReference type="Pfam" id="PF13561">
    <property type="entry name" value="adh_short_C2"/>
    <property type="match status" value="1"/>
</dbReference>
<dbReference type="NCBIfam" id="NF005559">
    <property type="entry name" value="PRK07231.1"/>
    <property type="match status" value="1"/>
</dbReference>